<dbReference type="RefSeq" id="WP_037355800.1">
    <property type="nucleotide sequence ID" value="NZ_BHZF01000001.1"/>
</dbReference>
<name>A0A369AAE0_9FLAO</name>
<feature type="signal peptide" evidence="1">
    <location>
        <begin position="1"/>
        <end position="18"/>
    </location>
</feature>
<evidence type="ECO:0008006" key="4">
    <source>
        <dbReference type="Google" id="ProtNLM"/>
    </source>
</evidence>
<evidence type="ECO:0000256" key="1">
    <source>
        <dbReference type="SAM" id="SignalP"/>
    </source>
</evidence>
<dbReference type="SUPFAM" id="SSF51126">
    <property type="entry name" value="Pectin lyase-like"/>
    <property type="match status" value="1"/>
</dbReference>
<dbReference type="AlphaFoldDB" id="A0A369AAE0"/>
<keyword evidence="3" id="KW-1185">Reference proteome</keyword>
<sequence>MKQFALFFQVLLFYGVSAQFTPSSYLSDWSNAGLLSDSFKPQKVLRIHPLPDTTTPVNELFLQAFAQLNGKPGIVLLEEGRYLLNGTLNIPSNVMIKGRGPGKTIMYIQNNGSRHGLAVQGQIKQKRTEIRPPDRGHRLIELKEPLLESAQWIRWIRDDEHLCHNNWCQSTTGQLFKIEKTKGTTLFLHDVVRDSSAPGTNHYITIIQPAENVFLESFTIIRLDKTTDQASNIFFNYAINCKVSEVESFYTNYAHVEARNSAHITIAGNYFSLSHGYGSGGRAYGVMLHLGTVNTLVMDNIFEHLRHSMILQAGANGNVFAFNLSTHPRQTTGVFGIEIENTLTGDMVLHGNYPYANLFEGNRAWMAIADNSHGASGPNNVFFKNHITRHGFSVVENNTNRIALINNYIEGPIILFFGREHMEINTVTNSAIRRPQEVNIQTLTLALKCMDKSFQKAYKDAHTLQSIVLPAEIRYQSTVKTSSRYSRPAPKQSIRMQH</sequence>
<keyword evidence="1" id="KW-0732">Signal</keyword>
<dbReference type="Gene3D" id="2.160.20.10">
    <property type="entry name" value="Single-stranded right-handed beta-helix, Pectin lyase-like"/>
    <property type="match status" value="2"/>
</dbReference>
<evidence type="ECO:0000313" key="2">
    <source>
        <dbReference type="EMBL" id="RCX05266.1"/>
    </source>
</evidence>
<protein>
    <recommendedName>
        <fullName evidence="4">Parallel beta helix pectate lyase-like protein</fullName>
    </recommendedName>
</protein>
<proteinExistence type="predicted"/>
<dbReference type="InterPro" id="IPR012334">
    <property type="entry name" value="Pectin_lyas_fold"/>
</dbReference>
<evidence type="ECO:0000313" key="3">
    <source>
        <dbReference type="Proteomes" id="UP000253517"/>
    </source>
</evidence>
<comment type="caution">
    <text evidence="2">The sequence shown here is derived from an EMBL/GenBank/DDBJ whole genome shotgun (WGS) entry which is preliminary data.</text>
</comment>
<dbReference type="Proteomes" id="UP000253517">
    <property type="component" value="Unassembled WGS sequence"/>
</dbReference>
<dbReference type="InterPro" id="IPR011050">
    <property type="entry name" value="Pectin_lyase_fold/virulence"/>
</dbReference>
<organism evidence="2 3">
    <name type="scientific">Schleiferia thermophila</name>
    <dbReference type="NCBI Taxonomy" id="884107"/>
    <lineage>
        <taxon>Bacteria</taxon>
        <taxon>Pseudomonadati</taxon>
        <taxon>Bacteroidota</taxon>
        <taxon>Flavobacteriia</taxon>
        <taxon>Flavobacteriales</taxon>
        <taxon>Schleiferiaceae</taxon>
        <taxon>Schleiferia</taxon>
    </lineage>
</organism>
<accession>A0A369AAE0</accession>
<dbReference type="EMBL" id="QPJS01000001">
    <property type="protein sequence ID" value="RCX05266.1"/>
    <property type="molecule type" value="Genomic_DNA"/>
</dbReference>
<gene>
    <name evidence="2" type="ORF">DES35_101551</name>
</gene>
<feature type="chain" id="PRO_5016727839" description="Parallel beta helix pectate lyase-like protein" evidence="1">
    <location>
        <begin position="19"/>
        <end position="498"/>
    </location>
</feature>
<reference evidence="2 3" key="1">
    <citation type="submission" date="2018-07" db="EMBL/GenBank/DDBJ databases">
        <title>Genomic Encyclopedia of Type Strains, Phase IV (KMG-IV): sequencing the most valuable type-strain genomes for metagenomic binning, comparative biology and taxonomic classification.</title>
        <authorList>
            <person name="Goeker M."/>
        </authorList>
    </citation>
    <scope>NUCLEOTIDE SEQUENCE [LARGE SCALE GENOMIC DNA]</scope>
    <source>
        <strain evidence="2 3">DSM 21410</strain>
    </source>
</reference>